<evidence type="ECO:0000256" key="1">
    <source>
        <dbReference type="SAM" id="MobiDB-lite"/>
    </source>
</evidence>
<gene>
    <name evidence="2" type="ORF">AMTR_s00184p00047940</name>
</gene>
<feature type="compositionally biased region" description="Basic and acidic residues" evidence="1">
    <location>
        <begin position="1"/>
        <end position="10"/>
    </location>
</feature>
<dbReference type="EMBL" id="KI392652">
    <property type="protein sequence ID" value="ERN11971.1"/>
    <property type="molecule type" value="Genomic_DNA"/>
</dbReference>
<proteinExistence type="predicted"/>
<organism evidence="2 3">
    <name type="scientific">Amborella trichopoda</name>
    <dbReference type="NCBI Taxonomy" id="13333"/>
    <lineage>
        <taxon>Eukaryota</taxon>
        <taxon>Viridiplantae</taxon>
        <taxon>Streptophyta</taxon>
        <taxon>Embryophyta</taxon>
        <taxon>Tracheophyta</taxon>
        <taxon>Spermatophyta</taxon>
        <taxon>Magnoliopsida</taxon>
        <taxon>Amborellales</taxon>
        <taxon>Amborellaceae</taxon>
        <taxon>Amborella</taxon>
    </lineage>
</organism>
<sequence length="90" mass="9672">GPEDLVDGHEQISGAHQGESTEQSHTPGCTCAGGTCRLRTASSRTMTPLSVRPCFLGIPGTATAKEIRERLGDSGNRDCKRNEKCEREDI</sequence>
<feature type="non-terminal residue" evidence="2">
    <location>
        <position position="1"/>
    </location>
</feature>
<dbReference type="Gramene" id="ERN11971">
    <property type="protein sequence ID" value="ERN11971"/>
    <property type="gene ID" value="AMTR_s00184p00047940"/>
</dbReference>
<protein>
    <submittedName>
        <fullName evidence="2">Uncharacterized protein</fullName>
    </submittedName>
</protein>
<keyword evidence="3" id="KW-1185">Reference proteome</keyword>
<name>W1PW55_AMBTC</name>
<accession>W1PW55</accession>
<evidence type="ECO:0000313" key="3">
    <source>
        <dbReference type="Proteomes" id="UP000017836"/>
    </source>
</evidence>
<dbReference type="AlphaFoldDB" id="W1PW55"/>
<dbReference type="HOGENOM" id="CLU_2447096_0_0_1"/>
<feature type="region of interest" description="Disordered" evidence="1">
    <location>
        <begin position="1"/>
        <end position="28"/>
    </location>
</feature>
<feature type="compositionally biased region" description="Polar residues" evidence="1">
    <location>
        <begin position="18"/>
        <end position="27"/>
    </location>
</feature>
<dbReference type="Proteomes" id="UP000017836">
    <property type="component" value="Unassembled WGS sequence"/>
</dbReference>
<evidence type="ECO:0000313" key="2">
    <source>
        <dbReference type="EMBL" id="ERN11971.1"/>
    </source>
</evidence>
<reference evidence="3" key="1">
    <citation type="journal article" date="2013" name="Science">
        <title>The Amborella genome and the evolution of flowering plants.</title>
        <authorList>
            <consortium name="Amborella Genome Project"/>
        </authorList>
    </citation>
    <scope>NUCLEOTIDE SEQUENCE [LARGE SCALE GENOMIC DNA]</scope>
</reference>